<keyword evidence="11" id="KW-0418">Kinase</keyword>
<accession>A0ABT9E4B2</accession>
<keyword evidence="8" id="KW-0808">Transferase</keyword>
<keyword evidence="13" id="KW-0157">Chromophore</keyword>
<keyword evidence="14" id="KW-0843">Virulence</keyword>
<keyword evidence="7" id="KW-0288">FMN</keyword>
<dbReference type="NCBIfam" id="TIGR00229">
    <property type="entry name" value="sensory_box"/>
    <property type="match status" value="1"/>
</dbReference>
<dbReference type="PANTHER" id="PTHR41523">
    <property type="entry name" value="TWO-COMPONENT SYSTEM SENSOR PROTEIN"/>
    <property type="match status" value="1"/>
</dbReference>
<evidence type="ECO:0000256" key="1">
    <source>
        <dbReference type="ARBA" id="ARBA00000085"/>
    </source>
</evidence>
<dbReference type="SMART" id="SM00911">
    <property type="entry name" value="HWE_HK"/>
    <property type="match status" value="1"/>
</dbReference>
<comment type="catalytic activity">
    <reaction evidence="1">
        <text>ATP + protein L-histidine = ADP + protein N-phospho-L-histidine.</text>
        <dbReference type="EC" id="2.7.13.3"/>
    </reaction>
</comment>
<dbReference type="PANTHER" id="PTHR41523:SF7">
    <property type="entry name" value="HISTIDINE KINASE"/>
    <property type="match status" value="1"/>
</dbReference>
<dbReference type="Gene3D" id="3.30.450.20">
    <property type="entry name" value="PAS domain"/>
    <property type="match status" value="2"/>
</dbReference>
<dbReference type="RefSeq" id="WP_305105854.1">
    <property type="nucleotide sequence ID" value="NZ_JAUTWS010000023.1"/>
</dbReference>
<evidence type="ECO:0000256" key="13">
    <source>
        <dbReference type="ARBA" id="ARBA00022991"/>
    </source>
</evidence>
<gene>
    <name evidence="18" type="ORF">Q7A36_21775</name>
</gene>
<organism evidence="18 19">
    <name type="scientific">Paracraurococcus lichenis</name>
    <dbReference type="NCBI Taxonomy" id="3064888"/>
    <lineage>
        <taxon>Bacteria</taxon>
        <taxon>Pseudomonadati</taxon>
        <taxon>Pseudomonadota</taxon>
        <taxon>Alphaproteobacteria</taxon>
        <taxon>Acetobacterales</taxon>
        <taxon>Roseomonadaceae</taxon>
        <taxon>Paracraurococcus</taxon>
    </lineage>
</organism>
<dbReference type="SMART" id="SM00091">
    <property type="entry name" value="PAS"/>
    <property type="match status" value="2"/>
</dbReference>
<dbReference type="EC" id="2.7.13.3" evidence="2"/>
<feature type="domain" description="PAS" evidence="16">
    <location>
        <begin position="39"/>
        <end position="110"/>
    </location>
</feature>
<dbReference type="CDD" id="cd00130">
    <property type="entry name" value="PAS"/>
    <property type="match status" value="1"/>
</dbReference>
<evidence type="ECO:0000256" key="5">
    <source>
        <dbReference type="ARBA" id="ARBA00022606"/>
    </source>
</evidence>
<dbReference type="Proteomes" id="UP001243009">
    <property type="component" value="Unassembled WGS sequence"/>
</dbReference>
<evidence type="ECO:0000256" key="7">
    <source>
        <dbReference type="ARBA" id="ARBA00022643"/>
    </source>
</evidence>
<dbReference type="InterPro" id="IPR000700">
    <property type="entry name" value="PAS-assoc_C"/>
</dbReference>
<evidence type="ECO:0000256" key="12">
    <source>
        <dbReference type="ARBA" id="ARBA00022840"/>
    </source>
</evidence>
<evidence type="ECO:0000256" key="8">
    <source>
        <dbReference type="ARBA" id="ARBA00022679"/>
    </source>
</evidence>
<evidence type="ECO:0000256" key="3">
    <source>
        <dbReference type="ARBA" id="ARBA00022543"/>
    </source>
</evidence>
<evidence type="ECO:0000313" key="19">
    <source>
        <dbReference type="Proteomes" id="UP001243009"/>
    </source>
</evidence>
<evidence type="ECO:0000256" key="4">
    <source>
        <dbReference type="ARBA" id="ARBA00022553"/>
    </source>
</evidence>
<dbReference type="InterPro" id="IPR011102">
    <property type="entry name" value="Sig_transdc_His_kinase_HWE"/>
</dbReference>
<proteinExistence type="predicted"/>
<evidence type="ECO:0000259" key="16">
    <source>
        <dbReference type="PROSITE" id="PS50112"/>
    </source>
</evidence>
<dbReference type="InterPro" id="IPR013655">
    <property type="entry name" value="PAS_fold_3"/>
</dbReference>
<evidence type="ECO:0000256" key="10">
    <source>
        <dbReference type="ARBA" id="ARBA00022741"/>
    </source>
</evidence>
<evidence type="ECO:0000313" key="18">
    <source>
        <dbReference type="EMBL" id="MDO9710996.1"/>
    </source>
</evidence>
<dbReference type="SMART" id="SM00086">
    <property type="entry name" value="PAC"/>
    <property type="match status" value="2"/>
</dbReference>
<name>A0ABT9E4B2_9PROT</name>
<keyword evidence="12" id="KW-0067">ATP-binding</keyword>
<dbReference type="SUPFAM" id="SSF55785">
    <property type="entry name" value="PYP-like sensor domain (PAS domain)"/>
    <property type="match status" value="2"/>
</dbReference>
<comment type="caution">
    <text evidence="18">The sequence shown here is derived from an EMBL/GenBank/DDBJ whole genome shotgun (WGS) entry which is preliminary data.</text>
</comment>
<evidence type="ECO:0000256" key="2">
    <source>
        <dbReference type="ARBA" id="ARBA00012438"/>
    </source>
</evidence>
<feature type="domain" description="PAC" evidence="17">
    <location>
        <begin position="113"/>
        <end position="165"/>
    </location>
</feature>
<sequence>MLDEEDAARPAAVASGPGVVGKAAARAVFGPLDAALHESRQRLEAVVSQAAVGIGLTDAEGRFVLVNDRHCAILGRTRQELLGGLRMQDLTHPEDRPGNLALFHRLLDTGEPFALEKRYLRPDGTPVWVEVHVSPTRDPAGQVDGAMSVILDATARRAAAAEREALLAALETARQEAELGRGQLAAILEYLPVGVGIVDTAGRMILGNPALHRFLATAVPSTDAALAARWVGYHPDGRRIAPQDFPVARALRGERVVPGADFLHHGQDGAECWTRVAAVPVPGPAGSVAGAVLLVEDVDARVRAEARREVVLAELNHRVKNILATIQGLAAQTLKGVGGDPRRFAQHFGARLRTLARAHDLLTAHGWEPTGVEEVIRTALAPWLGTNRAAPSIGIVNAAGTAKLSPAQAQALVLAFHELATNATKYGALSVPGGRVGIRCEAAPGATVLLHWTETGGPPVSRPPDRRGFGTRLLERGLAHDLGPGSTVTLHFDPAGLQASIRFTPAPMRGPG</sequence>
<evidence type="ECO:0000256" key="9">
    <source>
        <dbReference type="ARBA" id="ARBA00022737"/>
    </source>
</evidence>
<evidence type="ECO:0000256" key="15">
    <source>
        <dbReference type="ARBA" id="ARBA00023170"/>
    </source>
</evidence>
<dbReference type="EMBL" id="JAUTWS010000023">
    <property type="protein sequence ID" value="MDO9710996.1"/>
    <property type="molecule type" value="Genomic_DNA"/>
</dbReference>
<reference evidence="18 19" key="1">
    <citation type="submission" date="2023-08" db="EMBL/GenBank/DDBJ databases">
        <title>The draft genome sequence of Paracraurococcus sp. LOR1-02.</title>
        <authorList>
            <person name="Kingkaew E."/>
            <person name="Tanasupawat S."/>
        </authorList>
    </citation>
    <scope>NUCLEOTIDE SEQUENCE [LARGE SCALE GENOMIC DNA]</scope>
    <source>
        <strain evidence="18 19">LOR1-02</strain>
    </source>
</reference>
<dbReference type="Pfam" id="PF07536">
    <property type="entry name" value="HWE_HK"/>
    <property type="match status" value="1"/>
</dbReference>
<dbReference type="InterPro" id="IPR013656">
    <property type="entry name" value="PAS_4"/>
</dbReference>
<protein>
    <recommendedName>
        <fullName evidence="2">histidine kinase</fullName>
        <ecNumber evidence="2">2.7.13.3</ecNumber>
    </recommendedName>
</protein>
<dbReference type="Pfam" id="PF08447">
    <property type="entry name" value="PAS_3"/>
    <property type="match status" value="1"/>
</dbReference>
<evidence type="ECO:0000256" key="6">
    <source>
        <dbReference type="ARBA" id="ARBA00022630"/>
    </source>
</evidence>
<dbReference type="InterPro" id="IPR001610">
    <property type="entry name" value="PAC"/>
</dbReference>
<keyword evidence="10" id="KW-0547">Nucleotide-binding</keyword>
<keyword evidence="19" id="KW-1185">Reference proteome</keyword>
<keyword evidence="4" id="KW-0597">Phosphoprotein</keyword>
<dbReference type="InterPro" id="IPR000014">
    <property type="entry name" value="PAS"/>
</dbReference>
<dbReference type="PROSITE" id="PS50112">
    <property type="entry name" value="PAS"/>
    <property type="match status" value="1"/>
</dbReference>
<keyword evidence="5" id="KW-0716">Sensory transduction</keyword>
<evidence type="ECO:0000259" key="17">
    <source>
        <dbReference type="PROSITE" id="PS50113"/>
    </source>
</evidence>
<evidence type="ECO:0000256" key="11">
    <source>
        <dbReference type="ARBA" id="ARBA00022777"/>
    </source>
</evidence>
<keyword evidence="3" id="KW-0600">Photoreceptor protein</keyword>
<dbReference type="Pfam" id="PF08448">
    <property type="entry name" value="PAS_4"/>
    <property type="match status" value="1"/>
</dbReference>
<keyword evidence="6" id="KW-0285">Flavoprotein</keyword>
<keyword evidence="9" id="KW-0677">Repeat</keyword>
<dbReference type="InterPro" id="IPR035965">
    <property type="entry name" value="PAS-like_dom_sf"/>
</dbReference>
<dbReference type="PROSITE" id="PS50113">
    <property type="entry name" value="PAC"/>
    <property type="match status" value="1"/>
</dbReference>
<keyword evidence="15" id="KW-0675">Receptor</keyword>
<evidence type="ECO:0000256" key="14">
    <source>
        <dbReference type="ARBA" id="ARBA00023026"/>
    </source>
</evidence>
<dbReference type="Gene3D" id="3.30.565.10">
    <property type="entry name" value="Histidine kinase-like ATPase, C-terminal domain"/>
    <property type="match status" value="1"/>
</dbReference>
<dbReference type="InterPro" id="IPR036890">
    <property type="entry name" value="HATPase_C_sf"/>
</dbReference>